<evidence type="ECO:0000256" key="8">
    <source>
        <dbReference type="ARBA" id="ARBA00031615"/>
    </source>
</evidence>
<evidence type="ECO:0000256" key="5">
    <source>
        <dbReference type="ARBA" id="ARBA00022917"/>
    </source>
</evidence>
<proteinExistence type="predicted"/>
<dbReference type="NCBIfam" id="TIGR00475">
    <property type="entry name" value="selB"/>
    <property type="match status" value="1"/>
</dbReference>
<dbReference type="SUPFAM" id="SSF46785">
    <property type="entry name" value="Winged helix' DNA-binding domain"/>
    <property type="match status" value="3"/>
</dbReference>
<gene>
    <name evidence="10" type="ORF">METZ01_LOCUS56574</name>
</gene>
<dbReference type="InterPro" id="IPR009001">
    <property type="entry name" value="Transl_elong_EF1A/Init_IF2_C"/>
</dbReference>
<dbReference type="InterPro" id="IPR057335">
    <property type="entry name" value="Beta-barrel_SelB"/>
</dbReference>
<evidence type="ECO:0000256" key="6">
    <source>
        <dbReference type="ARBA" id="ARBA00023134"/>
    </source>
</evidence>
<evidence type="ECO:0000256" key="1">
    <source>
        <dbReference type="ARBA" id="ARBA00004496"/>
    </source>
</evidence>
<reference evidence="10" key="1">
    <citation type="submission" date="2018-05" db="EMBL/GenBank/DDBJ databases">
        <authorList>
            <person name="Lanie J.A."/>
            <person name="Ng W.-L."/>
            <person name="Kazmierczak K.M."/>
            <person name="Andrzejewski T.M."/>
            <person name="Davidsen T.M."/>
            <person name="Wayne K.J."/>
            <person name="Tettelin H."/>
            <person name="Glass J.I."/>
            <person name="Rusch D."/>
            <person name="Podicherti R."/>
            <person name="Tsui H.-C.T."/>
            <person name="Winkler M.E."/>
        </authorList>
    </citation>
    <scope>NUCLEOTIDE SEQUENCE</scope>
</reference>
<dbReference type="InterPro" id="IPR036390">
    <property type="entry name" value="WH_DNA-bd_sf"/>
</dbReference>
<dbReference type="Gene3D" id="2.40.30.10">
    <property type="entry name" value="Translation factors"/>
    <property type="match status" value="1"/>
</dbReference>
<comment type="subcellular location">
    <subcellularLocation>
        <location evidence="1">Cytoplasm</location>
    </subcellularLocation>
</comment>
<dbReference type="Gene3D" id="1.10.10.10">
    <property type="entry name" value="Winged helix-like DNA-binding domain superfamily/Winged helix DNA-binding domain"/>
    <property type="match status" value="1"/>
</dbReference>
<dbReference type="InterPro" id="IPR027417">
    <property type="entry name" value="P-loop_NTPase"/>
</dbReference>
<dbReference type="InterPro" id="IPR004161">
    <property type="entry name" value="EFTu-like_2"/>
</dbReference>
<evidence type="ECO:0000313" key="10">
    <source>
        <dbReference type="EMBL" id="SVA03720.1"/>
    </source>
</evidence>
<dbReference type="SUPFAM" id="SSF50447">
    <property type="entry name" value="Translation proteins"/>
    <property type="match status" value="1"/>
</dbReference>
<dbReference type="GO" id="GO:0003723">
    <property type="term" value="F:RNA binding"/>
    <property type="evidence" value="ECO:0007669"/>
    <property type="project" value="InterPro"/>
</dbReference>
<keyword evidence="4" id="KW-0547">Nucleotide-binding</keyword>
<dbReference type="NCBIfam" id="TIGR00231">
    <property type="entry name" value="small_GTP"/>
    <property type="match status" value="1"/>
</dbReference>
<dbReference type="InterPro" id="IPR009000">
    <property type="entry name" value="Transl_B-barrel_sf"/>
</dbReference>
<dbReference type="InterPro" id="IPR015191">
    <property type="entry name" value="SelB_WHD4"/>
</dbReference>
<protein>
    <recommendedName>
        <fullName evidence="2">Selenocysteine-specific elongation factor</fullName>
    </recommendedName>
    <alternativeName>
        <fullName evidence="8">SelB translation factor</fullName>
    </alternativeName>
</protein>
<dbReference type="PROSITE" id="PS51722">
    <property type="entry name" value="G_TR_2"/>
    <property type="match status" value="1"/>
</dbReference>
<dbReference type="PANTHER" id="PTHR43721:SF22">
    <property type="entry name" value="ELONGATION FACTOR TU, MITOCHONDRIAL"/>
    <property type="match status" value="1"/>
</dbReference>
<dbReference type="Pfam" id="PF09106">
    <property type="entry name" value="WHD_2nd_SelB"/>
    <property type="match status" value="1"/>
</dbReference>
<dbReference type="GO" id="GO:0003746">
    <property type="term" value="F:translation elongation factor activity"/>
    <property type="evidence" value="ECO:0007669"/>
    <property type="project" value="InterPro"/>
</dbReference>
<evidence type="ECO:0000259" key="9">
    <source>
        <dbReference type="PROSITE" id="PS51722"/>
    </source>
</evidence>
<name>A0A381SI36_9ZZZZ</name>
<dbReference type="InterPro" id="IPR036388">
    <property type="entry name" value="WH-like_DNA-bd_sf"/>
</dbReference>
<dbReference type="Gene3D" id="1.10.10.2770">
    <property type="match status" value="1"/>
</dbReference>
<dbReference type="InterPro" id="IPR050055">
    <property type="entry name" value="EF-Tu_GTPase"/>
</dbReference>
<comment type="function">
    <text evidence="7">Translation factor necessary for the incorporation of selenocysteine into proteins. It probably replaces EF-Tu for the insertion of selenocysteine directed by the UGA codon. SelB binds GTP and GDP.</text>
</comment>
<feature type="domain" description="Tr-type G" evidence="9">
    <location>
        <begin position="1"/>
        <end position="169"/>
    </location>
</feature>
<dbReference type="InterPro" id="IPR000795">
    <property type="entry name" value="T_Tr_GTP-bd_dom"/>
</dbReference>
<dbReference type="Pfam" id="PF25461">
    <property type="entry name" value="Beta-barrel_SelB"/>
    <property type="match status" value="1"/>
</dbReference>
<dbReference type="Pfam" id="PF09107">
    <property type="entry name" value="WHD_3rd_SelB"/>
    <property type="match status" value="1"/>
</dbReference>
<dbReference type="EMBL" id="UINC01003143">
    <property type="protein sequence ID" value="SVA03720.1"/>
    <property type="molecule type" value="Genomic_DNA"/>
</dbReference>
<dbReference type="SUPFAM" id="SSF52540">
    <property type="entry name" value="P-loop containing nucleoside triphosphate hydrolases"/>
    <property type="match status" value="1"/>
</dbReference>
<dbReference type="AlphaFoldDB" id="A0A381SI36"/>
<organism evidence="10">
    <name type="scientific">marine metagenome</name>
    <dbReference type="NCBI Taxonomy" id="408172"/>
    <lineage>
        <taxon>unclassified sequences</taxon>
        <taxon>metagenomes</taxon>
        <taxon>ecological metagenomes</taxon>
    </lineage>
</organism>
<evidence type="ECO:0000256" key="2">
    <source>
        <dbReference type="ARBA" id="ARBA00015953"/>
    </source>
</evidence>
<dbReference type="Gene3D" id="3.40.50.300">
    <property type="entry name" value="P-loop containing nucleotide triphosphate hydrolases"/>
    <property type="match status" value="1"/>
</dbReference>
<evidence type="ECO:0000256" key="7">
    <source>
        <dbReference type="ARBA" id="ARBA00025526"/>
    </source>
</evidence>
<sequence length="618" mass="70601">MSHVVIGTAGHIDHGKTSLVKALTGTDTDRLIDEKKRGMTIDLGFAFLNDNITIIDMPGHEKFVRNMVAGVSNIHIALLVVAVDDGIMPQTKEHLQILQILNISTCIIALTKIDLIKDEEWVDLVELEVREMTRNTFENIEIVRTSVQTNEGIDQLKNLLLNQIAFKNDIKKNDIFRLHVDRSFSMMGFGTVVTGTVLSGELNKGDKIFVLPDNISTKVRGIQSHGEEINTVRIGDRAAINLANIELDKVFRGSQLTSSSSTISVNQFIASITITNQMIKEIKHRQRVRIHLGTAEVFARIYLIGKKTLNHNVRTNVLVKMEKNLCVFQEDLFVIRSYSPITTLGGGIVLTTLIIKNLPFKSWVPLLEREPIKRFNQLINYSIPKLIEEWSSITQVHITDIFKWIKDLGLFITENGFVYTEDIKKESIQNVIRILQSFHDDNPLRNGMVSEVLKQQSRIDEGWFLEILSMIEKEGLIKRLGSEYALTSHEIKISDEMINLYEKLEKKIIQNGFIPITTKEISGQFELSEKKCLELLHVLKNQKKLVKVNIDLWMHTKNIDRLYLLNKNHFQSNNELDISSFKSYTGLTRKFAIPVLEFCDKQGWTLRMGNLRIKGENL</sequence>
<dbReference type="GO" id="GO:0005525">
    <property type="term" value="F:GTP binding"/>
    <property type="evidence" value="ECO:0007669"/>
    <property type="project" value="UniProtKB-KW"/>
</dbReference>
<dbReference type="GO" id="GO:0005829">
    <property type="term" value="C:cytosol"/>
    <property type="evidence" value="ECO:0007669"/>
    <property type="project" value="TreeGrafter"/>
</dbReference>
<evidence type="ECO:0000256" key="4">
    <source>
        <dbReference type="ARBA" id="ARBA00022741"/>
    </source>
</evidence>
<dbReference type="CDD" id="cd03696">
    <property type="entry name" value="SelB_II"/>
    <property type="match status" value="1"/>
</dbReference>
<dbReference type="Pfam" id="PF03144">
    <property type="entry name" value="GTP_EFTU_D2"/>
    <property type="match status" value="1"/>
</dbReference>
<dbReference type="SUPFAM" id="SSF50465">
    <property type="entry name" value="EF-Tu/eEF-1alpha/eIF2-gamma C-terminal domain"/>
    <property type="match status" value="1"/>
</dbReference>
<dbReference type="GO" id="GO:0003924">
    <property type="term" value="F:GTPase activity"/>
    <property type="evidence" value="ECO:0007669"/>
    <property type="project" value="InterPro"/>
</dbReference>
<evidence type="ECO:0000256" key="3">
    <source>
        <dbReference type="ARBA" id="ARBA00022490"/>
    </source>
</evidence>
<keyword evidence="6" id="KW-0342">GTP-binding</keyword>
<dbReference type="CDD" id="cd04171">
    <property type="entry name" value="SelB"/>
    <property type="match status" value="1"/>
</dbReference>
<dbReference type="PANTHER" id="PTHR43721">
    <property type="entry name" value="ELONGATION FACTOR TU-RELATED"/>
    <property type="match status" value="1"/>
</dbReference>
<dbReference type="InterPro" id="IPR004535">
    <property type="entry name" value="Transl_elong_SelB"/>
</dbReference>
<dbReference type="InterPro" id="IPR005225">
    <property type="entry name" value="Small_GTP-bd"/>
</dbReference>
<keyword evidence="5" id="KW-0648">Protein biosynthesis</keyword>
<dbReference type="Pfam" id="PF00009">
    <property type="entry name" value="GTP_EFTU"/>
    <property type="match status" value="1"/>
</dbReference>
<dbReference type="InterPro" id="IPR015190">
    <property type="entry name" value="Elong_fac_SelB-wing-hlx_typ-2"/>
</dbReference>
<accession>A0A381SI36</accession>
<dbReference type="CDD" id="cd15491">
    <property type="entry name" value="selB_III"/>
    <property type="match status" value="1"/>
</dbReference>
<dbReference type="GO" id="GO:0001514">
    <property type="term" value="P:selenocysteine incorporation"/>
    <property type="evidence" value="ECO:0007669"/>
    <property type="project" value="InterPro"/>
</dbReference>
<keyword evidence="3" id="KW-0963">Cytoplasm</keyword>